<sequence length="44" mass="5279">MFLFSFAFVPFRFVEPSERIRFFVFLFSGILLHSFLLFMLALVV</sequence>
<dbReference type="PATRIC" id="fig|1321819.3.peg.789"/>
<accession>U2CQ05</accession>
<organism evidence="2 3">
    <name type="scientific">Bacteroides pyogenes F0041</name>
    <dbReference type="NCBI Taxonomy" id="1321819"/>
    <lineage>
        <taxon>Bacteria</taxon>
        <taxon>Pseudomonadati</taxon>
        <taxon>Bacteroidota</taxon>
        <taxon>Bacteroidia</taxon>
        <taxon>Bacteroidales</taxon>
        <taxon>Bacteroidaceae</taxon>
        <taxon>Bacteroides</taxon>
    </lineage>
</organism>
<name>U2CQ05_9BACE</name>
<reference evidence="2 3" key="1">
    <citation type="submission" date="2013-08" db="EMBL/GenBank/DDBJ databases">
        <authorList>
            <person name="Weinstock G."/>
            <person name="Sodergren E."/>
            <person name="Wylie T."/>
            <person name="Fulton L."/>
            <person name="Fulton R."/>
            <person name="Fronick C."/>
            <person name="O'Laughlin M."/>
            <person name="Godfrey J."/>
            <person name="Miner T."/>
            <person name="Herter B."/>
            <person name="Appelbaum E."/>
            <person name="Cordes M."/>
            <person name="Lek S."/>
            <person name="Wollam A."/>
            <person name="Pepin K.H."/>
            <person name="Palsikar V.B."/>
            <person name="Mitreva M."/>
            <person name="Wilson R.K."/>
        </authorList>
    </citation>
    <scope>NUCLEOTIDE SEQUENCE [LARGE SCALE GENOMIC DNA]</scope>
    <source>
        <strain evidence="2 3">F0041</strain>
    </source>
</reference>
<feature type="transmembrane region" description="Helical" evidence="1">
    <location>
        <begin position="20"/>
        <end position="43"/>
    </location>
</feature>
<evidence type="ECO:0000313" key="3">
    <source>
        <dbReference type="Proteomes" id="UP000016496"/>
    </source>
</evidence>
<dbReference type="EMBL" id="AWSV01000052">
    <property type="protein sequence ID" value="ERI86620.1"/>
    <property type="molecule type" value="Genomic_DNA"/>
</dbReference>
<protein>
    <submittedName>
        <fullName evidence="2">Uncharacterized protein</fullName>
    </submittedName>
</protein>
<evidence type="ECO:0000256" key="1">
    <source>
        <dbReference type="SAM" id="Phobius"/>
    </source>
</evidence>
<keyword evidence="1" id="KW-0812">Transmembrane</keyword>
<keyword evidence="1" id="KW-1133">Transmembrane helix</keyword>
<evidence type="ECO:0000313" key="2">
    <source>
        <dbReference type="EMBL" id="ERI86620.1"/>
    </source>
</evidence>
<dbReference type="HOGENOM" id="CLU_3212635_0_0_10"/>
<gene>
    <name evidence="2" type="ORF">HMPREF1981_00851</name>
</gene>
<comment type="caution">
    <text evidence="2">The sequence shown here is derived from an EMBL/GenBank/DDBJ whole genome shotgun (WGS) entry which is preliminary data.</text>
</comment>
<keyword evidence="1" id="KW-0472">Membrane</keyword>
<dbReference type="Proteomes" id="UP000016496">
    <property type="component" value="Unassembled WGS sequence"/>
</dbReference>
<dbReference type="AlphaFoldDB" id="U2CQ05"/>
<proteinExistence type="predicted"/>